<sequence>MMSPINADKLAIIKAVDDGTGTASLGTSIVNARLSHDEPKQPASDNKEDASDIISAASIAANKMVQLIVSGNGRGMSFMLAEGSATEQHVQQSQRRSEPKRLGDVAAVGNFVDPYDAVRDQSLDDTTELLKGHQEASTRKSPTGACEVHSRRPNKTELNDLHHELKLSPLVIASRHLAIRIREELSISHEKPRESLVIQANELAEQIRANIGRK</sequence>
<name>A0A5J5EHU5_9PEZI</name>
<dbReference type="InParanoid" id="A0A5J5EHU5"/>
<protein>
    <submittedName>
        <fullName evidence="2">Uncharacterized protein</fullName>
    </submittedName>
</protein>
<evidence type="ECO:0000313" key="2">
    <source>
        <dbReference type="EMBL" id="KAA8894693.1"/>
    </source>
</evidence>
<proteinExistence type="predicted"/>
<reference evidence="2 3" key="1">
    <citation type="submission" date="2019-09" db="EMBL/GenBank/DDBJ databases">
        <title>Draft genome of the ectomycorrhizal ascomycete Sphaerosporella brunnea.</title>
        <authorList>
            <consortium name="DOE Joint Genome Institute"/>
            <person name="Benucci G.M."/>
            <person name="Marozzi G."/>
            <person name="Antonielli L."/>
            <person name="Sanchez S."/>
            <person name="Marco P."/>
            <person name="Wang X."/>
            <person name="Falini L.B."/>
            <person name="Barry K."/>
            <person name="Haridas S."/>
            <person name="Lipzen A."/>
            <person name="Labutti K."/>
            <person name="Grigoriev I.V."/>
            <person name="Murat C."/>
            <person name="Martin F."/>
            <person name="Albertini E."/>
            <person name="Donnini D."/>
            <person name="Bonito G."/>
        </authorList>
    </citation>
    <scope>NUCLEOTIDE SEQUENCE [LARGE SCALE GENOMIC DNA]</scope>
    <source>
        <strain evidence="2 3">Sb_GMNB300</strain>
    </source>
</reference>
<organism evidence="2 3">
    <name type="scientific">Sphaerosporella brunnea</name>
    <dbReference type="NCBI Taxonomy" id="1250544"/>
    <lineage>
        <taxon>Eukaryota</taxon>
        <taxon>Fungi</taxon>
        <taxon>Dikarya</taxon>
        <taxon>Ascomycota</taxon>
        <taxon>Pezizomycotina</taxon>
        <taxon>Pezizomycetes</taxon>
        <taxon>Pezizales</taxon>
        <taxon>Pyronemataceae</taxon>
        <taxon>Sphaerosporella</taxon>
    </lineage>
</organism>
<evidence type="ECO:0000313" key="3">
    <source>
        <dbReference type="Proteomes" id="UP000326924"/>
    </source>
</evidence>
<accession>A0A5J5EHU5</accession>
<dbReference type="AlphaFoldDB" id="A0A5J5EHU5"/>
<keyword evidence="3" id="KW-1185">Reference proteome</keyword>
<evidence type="ECO:0000256" key="1">
    <source>
        <dbReference type="SAM" id="MobiDB-lite"/>
    </source>
</evidence>
<gene>
    <name evidence="2" type="ORF">FN846DRAFT_922796</name>
</gene>
<feature type="region of interest" description="Disordered" evidence="1">
    <location>
        <begin position="131"/>
        <end position="151"/>
    </location>
</feature>
<dbReference type="Proteomes" id="UP000326924">
    <property type="component" value="Unassembled WGS sequence"/>
</dbReference>
<dbReference type="EMBL" id="VXIS01000319">
    <property type="protein sequence ID" value="KAA8894693.1"/>
    <property type="molecule type" value="Genomic_DNA"/>
</dbReference>
<comment type="caution">
    <text evidence="2">The sequence shown here is derived from an EMBL/GenBank/DDBJ whole genome shotgun (WGS) entry which is preliminary data.</text>
</comment>